<evidence type="ECO:0008006" key="7">
    <source>
        <dbReference type="Google" id="ProtNLM"/>
    </source>
</evidence>
<evidence type="ECO:0000256" key="3">
    <source>
        <dbReference type="ARBA" id="ARBA00022478"/>
    </source>
</evidence>
<keyword evidence="5" id="KW-0539">Nucleus</keyword>
<dbReference type="InterPro" id="IPR007832">
    <property type="entry name" value="RNA_pol_Rpc34"/>
</dbReference>
<evidence type="ECO:0000313" key="6">
    <source>
        <dbReference type="EMBL" id="NDV35173.1"/>
    </source>
</evidence>
<organism evidence="6">
    <name type="scientific">Arcella intermedia</name>
    <dbReference type="NCBI Taxonomy" id="1963864"/>
    <lineage>
        <taxon>Eukaryota</taxon>
        <taxon>Amoebozoa</taxon>
        <taxon>Tubulinea</taxon>
        <taxon>Elardia</taxon>
        <taxon>Arcellinida</taxon>
        <taxon>Sphaerothecina</taxon>
        <taxon>Arcellidae</taxon>
        <taxon>Arcella</taxon>
    </lineage>
</organism>
<dbReference type="Pfam" id="PF05158">
    <property type="entry name" value="RNA_pol_Rpc34"/>
    <property type="match status" value="1"/>
</dbReference>
<sequence>MPSVPADEMTSHLNFLVSKSKIQLVEHASHPGVPFFRLVKEGEVATESMGLSTEQKLLYNIIAAADREGIWTKTLSQKAGLNRIQFPKVIKSLEQRKLIKPFKSITNKIKVFYILYNLEPADRHVGGIWYDSNGDFDYYFFEILRKQCTLFIKEKGYATLQDIQTHIQNSGTSKVEVREEDCKKLLNTLIYDGKVEVFKIDKEEVGYKKIRHKLTNGLTVVPCGVCPVFSSCGVVAEISPQKCDYMKKWLEW</sequence>
<dbReference type="SUPFAM" id="SSF46785">
    <property type="entry name" value="Winged helix' DNA-binding domain"/>
    <property type="match status" value="1"/>
</dbReference>
<dbReference type="GO" id="GO:0006383">
    <property type="term" value="P:transcription by RNA polymerase III"/>
    <property type="evidence" value="ECO:0007669"/>
    <property type="project" value="InterPro"/>
</dbReference>
<evidence type="ECO:0000256" key="1">
    <source>
        <dbReference type="ARBA" id="ARBA00004123"/>
    </source>
</evidence>
<evidence type="ECO:0000256" key="2">
    <source>
        <dbReference type="ARBA" id="ARBA00011038"/>
    </source>
</evidence>
<protein>
    <recommendedName>
        <fullName evidence="7">DNA-directed RNA polymerase III subunit RPC6</fullName>
    </recommendedName>
</protein>
<dbReference type="InterPro" id="IPR036388">
    <property type="entry name" value="WH-like_DNA-bd_sf"/>
</dbReference>
<dbReference type="GO" id="GO:0005666">
    <property type="term" value="C:RNA polymerase III complex"/>
    <property type="evidence" value="ECO:0007669"/>
    <property type="project" value="InterPro"/>
</dbReference>
<accession>A0A6B2LDP5</accession>
<reference evidence="6" key="1">
    <citation type="journal article" date="2020" name="J. Eukaryot. Microbiol.">
        <title>De novo Sequencing, Assembly and Annotation of the Transcriptome for the Free-Living Testate Amoeba Arcella intermedia.</title>
        <authorList>
            <person name="Ribeiro G.M."/>
            <person name="Porfirio-Sousa A.L."/>
            <person name="Maurer-Alcala X.X."/>
            <person name="Katz L.A."/>
            <person name="Lahr D.J.G."/>
        </authorList>
    </citation>
    <scope>NUCLEOTIDE SEQUENCE</scope>
</reference>
<dbReference type="PANTHER" id="PTHR12780">
    <property type="entry name" value="RNA POLYMERASE III DNA DIRECTED , 39KD SUBUNIT-RELATED"/>
    <property type="match status" value="1"/>
</dbReference>
<dbReference type="InterPro" id="IPR016049">
    <property type="entry name" value="RNA_pol_Rpc34-like"/>
</dbReference>
<evidence type="ECO:0000256" key="5">
    <source>
        <dbReference type="ARBA" id="ARBA00023242"/>
    </source>
</evidence>
<dbReference type="InterPro" id="IPR036390">
    <property type="entry name" value="WH_DNA-bd_sf"/>
</dbReference>
<dbReference type="Gene3D" id="1.10.10.10">
    <property type="entry name" value="Winged helix-like DNA-binding domain superfamily/Winged helix DNA-binding domain"/>
    <property type="match status" value="1"/>
</dbReference>
<evidence type="ECO:0000256" key="4">
    <source>
        <dbReference type="ARBA" id="ARBA00023163"/>
    </source>
</evidence>
<keyword evidence="3" id="KW-0240">DNA-directed RNA polymerase</keyword>
<name>A0A6B2LDP5_9EUKA</name>
<comment type="subcellular location">
    <subcellularLocation>
        <location evidence="1">Nucleus</location>
    </subcellularLocation>
</comment>
<keyword evidence="4" id="KW-0804">Transcription</keyword>
<dbReference type="AlphaFoldDB" id="A0A6B2LDP5"/>
<dbReference type="EMBL" id="GIBP01006204">
    <property type="protein sequence ID" value="NDV35173.1"/>
    <property type="molecule type" value="Transcribed_RNA"/>
</dbReference>
<comment type="similarity">
    <text evidence="2">Belongs to the eukaryotic RPC34/RPC39 RNA polymerase subunit family.</text>
</comment>
<proteinExistence type="inferred from homology"/>